<evidence type="ECO:0000256" key="1">
    <source>
        <dbReference type="SAM" id="MobiDB-lite"/>
    </source>
</evidence>
<sequence>MNDNSPKEKRKERREAFDKLVKAQPPLAGQRRSRAEDNSEHPPPDKQGRAEGDEEGDDPQKEEMELEQDIDKVRHPTALEIKACSTFDPVWIISLDPVWILEKWKRAYAPIYQNETQLYLVDDQRAYEKERETEKGKRFFIQKKMVNTEFAQAKKRQEDKSSDFYKLILRANEYKHTFTIENIALQVLNILQDMEIDLEINDISVSAFGVKGPYVVALRSQLGASSLQEEGIVLTDLQSNPPVKQFFDIAPYNASTNEVKASSTSEDIAMSIFYKLGNEYTGLRLDKNQLEEPKSRILKEITQVFGEASDILQYVIIQPRTECGIIRNDLRVIIKYNKVNEAKVEPEVGEQHMEYRHAASGKNVK</sequence>
<dbReference type="EMBL" id="JBGBPQ010000005">
    <property type="protein sequence ID" value="KAL1524696.1"/>
    <property type="molecule type" value="Genomic_DNA"/>
</dbReference>
<comment type="caution">
    <text evidence="2">The sequence shown here is derived from an EMBL/GenBank/DDBJ whole genome shotgun (WGS) entry which is preliminary data.</text>
</comment>
<reference evidence="2 3" key="1">
    <citation type="journal article" date="2024" name="Science">
        <title>Giant polyketide synthase enzymes in the biosynthesis of giant marine polyether toxins.</title>
        <authorList>
            <person name="Fallon T.R."/>
            <person name="Shende V.V."/>
            <person name="Wierzbicki I.H."/>
            <person name="Pendleton A.L."/>
            <person name="Watervoot N.F."/>
            <person name="Auber R.P."/>
            <person name="Gonzalez D.J."/>
            <person name="Wisecaver J.H."/>
            <person name="Moore B.S."/>
        </authorList>
    </citation>
    <scope>NUCLEOTIDE SEQUENCE [LARGE SCALE GENOMIC DNA]</scope>
    <source>
        <strain evidence="2 3">12B1</strain>
    </source>
</reference>
<feature type="region of interest" description="Disordered" evidence="1">
    <location>
        <begin position="1"/>
        <end position="66"/>
    </location>
</feature>
<evidence type="ECO:0000313" key="3">
    <source>
        <dbReference type="Proteomes" id="UP001515480"/>
    </source>
</evidence>
<feature type="compositionally biased region" description="Basic and acidic residues" evidence="1">
    <location>
        <begin position="33"/>
        <end position="51"/>
    </location>
</feature>
<proteinExistence type="predicted"/>
<gene>
    <name evidence="2" type="ORF">AB1Y20_019581</name>
</gene>
<accession>A0AB34JUR3</accession>
<protein>
    <submittedName>
        <fullName evidence="2">Uncharacterized protein</fullName>
    </submittedName>
</protein>
<dbReference type="Proteomes" id="UP001515480">
    <property type="component" value="Unassembled WGS sequence"/>
</dbReference>
<name>A0AB34JUR3_PRYPA</name>
<dbReference type="AlphaFoldDB" id="A0AB34JUR3"/>
<feature type="compositionally biased region" description="Basic and acidic residues" evidence="1">
    <location>
        <begin position="1"/>
        <end position="21"/>
    </location>
</feature>
<organism evidence="2 3">
    <name type="scientific">Prymnesium parvum</name>
    <name type="common">Toxic golden alga</name>
    <dbReference type="NCBI Taxonomy" id="97485"/>
    <lineage>
        <taxon>Eukaryota</taxon>
        <taxon>Haptista</taxon>
        <taxon>Haptophyta</taxon>
        <taxon>Prymnesiophyceae</taxon>
        <taxon>Prymnesiales</taxon>
        <taxon>Prymnesiaceae</taxon>
        <taxon>Prymnesium</taxon>
    </lineage>
</organism>
<keyword evidence="3" id="KW-1185">Reference proteome</keyword>
<evidence type="ECO:0000313" key="2">
    <source>
        <dbReference type="EMBL" id="KAL1524696.1"/>
    </source>
</evidence>